<dbReference type="OMA" id="RECCNSA"/>
<evidence type="ECO:0008006" key="3">
    <source>
        <dbReference type="Google" id="ProtNLM"/>
    </source>
</evidence>
<dbReference type="VEuPathDB" id="FungiDB:MYCTH_2078222"/>
<reference evidence="1 2" key="1">
    <citation type="journal article" date="2011" name="Nat. Biotechnol.">
        <title>Comparative genomic analysis of the thermophilic biomass-degrading fungi Myceliophthora thermophila and Thielavia terrestris.</title>
        <authorList>
            <person name="Berka R.M."/>
            <person name="Grigoriev I.V."/>
            <person name="Otillar R."/>
            <person name="Salamov A."/>
            <person name="Grimwood J."/>
            <person name="Reid I."/>
            <person name="Ishmael N."/>
            <person name="John T."/>
            <person name="Darmond C."/>
            <person name="Moisan M.-C."/>
            <person name="Henrissat B."/>
            <person name="Coutinho P.M."/>
            <person name="Lombard V."/>
            <person name="Natvig D.O."/>
            <person name="Lindquist E."/>
            <person name="Schmutz J."/>
            <person name="Lucas S."/>
            <person name="Harris P."/>
            <person name="Powlowski J."/>
            <person name="Bellemare A."/>
            <person name="Taylor D."/>
            <person name="Butler G."/>
            <person name="de Vries R.P."/>
            <person name="Allijn I.E."/>
            <person name="van den Brink J."/>
            <person name="Ushinsky S."/>
            <person name="Storms R."/>
            <person name="Powell A.J."/>
            <person name="Paulsen I.T."/>
            <person name="Elbourne L.D.H."/>
            <person name="Baker S.E."/>
            <person name="Magnuson J."/>
            <person name="LaBoissiere S."/>
            <person name="Clutterbuck A.J."/>
            <person name="Martinez D."/>
            <person name="Wogulis M."/>
            <person name="de Leon A.L."/>
            <person name="Rey M.W."/>
            <person name="Tsang A."/>
        </authorList>
    </citation>
    <scope>NUCLEOTIDE SEQUENCE [LARGE SCALE GENOMIC DNA]</scope>
    <source>
        <strain evidence="2">ATCC 42464 / BCRC 31852 / DSM 1799</strain>
    </source>
</reference>
<dbReference type="EMBL" id="CP003003">
    <property type="protein sequence ID" value="AEO56690.1"/>
    <property type="molecule type" value="Genomic_DNA"/>
</dbReference>
<name>G2QAJ4_THET4</name>
<protein>
    <recommendedName>
        <fullName evidence="3">Protein kinase domain-containing protein</fullName>
    </recommendedName>
</protein>
<evidence type="ECO:0000313" key="2">
    <source>
        <dbReference type="Proteomes" id="UP000007322"/>
    </source>
</evidence>
<dbReference type="HOGENOM" id="CLU_052224_1_0_1"/>
<dbReference type="RefSeq" id="XP_003661935.1">
    <property type="nucleotide sequence ID" value="XM_003661887.1"/>
</dbReference>
<gene>
    <name evidence="1" type="ORF">MYCTH_2078222</name>
</gene>
<sequence length="238" mass="27513">MESMELPPFLSSEPMQGEPPCRWADFLSPKLRRFPRDGQRVRWVKFLGHGAEGIVCRVRFGDDNQHFALKTFFYTAPLPLSASDRYGLGMWSLEGEARMVASLEQVCSGLRQASHSPVFVPKQRITRLDALSSLYACSDEGRQSRVFGDLPEDQKVSLSDMFASTRVRRCYGWIRLGGEALMHLNRLISWDKRLERKGELIPAFFEPERHYYGIVYEYIPPATLEVDAVQRQIDFFYY</sequence>
<dbReference type="InParanoid" id="G2QAJ4"/>
<dbReference type="eggNOG" id="ENOG502R6R3">
    <property type="taxonomic scope" value="Eukaryota"/>
</dbReference>
<evidence type="ECO:0000313" key="1">
    <source>
        <dbReference type="EMBL" id="AEO56690.1"/>
    </source>
</evidence>
<dbReference type="KEGG" id="mtm:MYCTH_2078222"/>
<feature type="non-terminal residue" evidence="1">
    <location>
        <position position="238"/>
    </location>
</feature>
<dbReference type="Proteomes" id="UP000007322">
    <property type="component" value="Chromosome 2"/>
</dbReference>
<accession>G2QAJ4</accession>
<keyword evidence="2" id="KW-1185">Reference proteome</keyword>
<dbReference type="AlphaFoldDB" id="G2QAJ4"/>
<dbReference type="OrthoDB" id="4633509at2759"/>
<organism evidence="1 2">
    <name type="scientific">Thermothelomyces thermophilus (strain ATCC 42464 / BCRC 31852 / DSM 1799)</name>
    <name type="common">Sporotrichum thermophile</name>
    <dbReference type="NCBI Taxonomy" id="573729"/>
    <lineage>
        <taxon>Eukaryota</taxon>
        <taxon>Fungi</taxon>
        <taxon>Dikarya</taxon>
        <taxon>Ascomycota</taxon>
        <taxon>Pezizomycotina</taxon>
        <taxon>Sordariomycetes</taxon>
        <taxon>Sordariomycetidae</taxon>
        <taxon>Sordariales</taxon>
        <taxon>Chaetomiaceae</taxon>
        <taxon>Thermothelomyces</taxon>
    </lineage>
</organism>
<dbReference type="Pfam" id="PF13095">
    <property type="entry name" value="FTA2"/>
    <property type="match status" value="1"/>
</dbReference>
<dbReference type="GeneID" id="11510740"/>
<proteinExistence type="predicted"/>
<dbReference type="InterPro" id="IPR025213">
    <property type="entry name" value="Sim4_Fta2"/>
</dbReference>